<organism evidence="8 9">
    <name type="scientific">Paraperlucidibaca wandonensis</name>
    <dbReference type="NCBI Taxonomy" id="1268273"/>
    <lineage>
        <taxon>Bacteria</taxon>
        <taxon>Pseudomonadati</taxon>
        <taxon>Pseudomonadota</taxon>
        <taxon>Gammaproteobacteria</taxon>
        <taxon>Moraxellales</taxon>
        <taxon>Moraxellaceae</taxon>
        <taxon>Paraperlucidibaca</taxon>
    </lineage>
</organism>
<feature type="transmembrane region" description="Helical" evidence="6">
    <location>
        <begin position="101"/>
        <end position="124"/>
    </location>
</feature>
<comment type="caution">
    <text evidence="8">The sequence shown here is derived from an EMBL/GenBank/DDBJ whole genome shotgun (WGS) entry which is preliminary data.</text>
</comment>
<evidence type="ECO:0000256" key="6">
    <source>
        <dbReference type="SAM" id="Phobius"/>
    </source>
</evidence>
<keyword evidence="3 6" id="KW-0812">Transmembrane</keyword>
<evidence type="ECO:0000313" key="9">
    <source>
        <dbReference type="Proteomes" id="UP001597044"/>
    </source>
</evidence>
<evidence type="ECO:0000256" key="7">
    <source>
        <dbReference type="SAM" id="SignalP"/>
    </source>
</evidence>
<feature type="signal peptide" evidence="7">
    <location>
        <begin position="1"/>
        <end position="21"/>
    </location>
</feature>
<comment type="subcellular location">
    <subcellularLocation>
        <location evidence="1">Membrane</location>
        <topology evidence="1">Multi-pass membrane protein</topology>
    </subcellularLocation>
</comment>
<evidence type="ECO:0000256" key="3">
    <source>
        <dbReference type="ARBA" id="ARBA00022692"/>
    </source>
</evidence>
<dbReference type="PANTHER" id="PTHR43461:SF1">
    <property type="entry name" value="TRANSMEMBRANE PROTEIN 256"/>
    <property type="match status" value="1"/>
</dbReference>
<dbReference type="EMBL" id="JBHTIT010000001">
    <property type="protein sequence ID" value="MFD0950581.1"/>
    <property type="molecule type" value="Genomic_DNA"/>
</dbReference>
<dbReference type="Pfam" id="PF04241">
    <property type="entry name" value="DUF423"/>
    <property type="match status" value="1"/>
</dbReference>
<keyword evidence="5 6" id="KW-0472">Membrane</keyword>
<sequence>MNWLSLAAINLTLCIATGAFAAHGLKARLSVEQMAWWQTAVGYHTTHALGLLAIGILLRFSPSLSPSLPAAGLNTSALLLQLGIVIFSGSLYAMALGAPRWFGAITPIGGLAFMAGWLWLAWAVSK</sequence>
<dbReference type="PANTHER" id="PTHR43461">
    <property type="entry name" value="TRANSMEMBRANE PROTEIN 256"/>
    <property type="match status" value="1"/>
</dbReference>
<proteinExistence type="inferred from homology"/>
<evidence type="ECO:0000256" key="5">
    <source>
        <dbReference type="ARBA" id="ARBA00023136"/>
    </source>
</evidence>
<name>A0ABW3HIK2_9GAMM</name>
<keyword evidence="9" id="KW-1185">Reference proteome</keyword>
<reference evidence="9" key="1">
    <citation type="journal article" date="2019" name="Int. J. Syst. Evol. Microbiol.">
        <title>The Global Catalogue of Microorganisms (GCM) 10K type strain sequencing project: providing services to taxonomists for standard genome sequencing and annotation.</title>
        <authorList>
            <consortium name="The Broad Institute Genomics Platform"/>
            <consortium name="The Broad Institute Genome Sequencing Center for Infectious Disease"/>
            <person name="Wu L."/>
            <person name="Ma J."/>
        </authorList>
    </citation>
    <scope>NUCLEOTIDE SEQUENCE [LARGE SCALE GENOMIC DNA]</scope>
    <source>
        <strain evidence="9">CCUG 63419</strain>
    </source>
</reference>
<comment type="similarity">
    <text evidence="2">Belongs to the UPF0382 family.</text>
</comment>
<feature type="transmembrane region" description="Helical" evidence="6">
    <location>
        <begin position="37"/>
        <end position="58"/>
    </location>
</feature>
<accession>A0ABW3HIK2</accession>
<dbReference type="RefSeq" id="WP_340675964.1">
    <property type="nucleotide sequence ID" value="NZ_JBHTIT010000001.1"/>
</dbReference>
<evidence type="ECO:0000256" key="1">
    <source>
        <dbReference type="ARBA" id="ARBA00004141"/>
    </source>
</evidence>
<dbReference type="InterPro" id="IPR006696">
    <property type="entry name" value="DUF423"/>
</dbReference>
<gene>
    <name evidence="8" type="ORF">ACFQ0F_09315</name>
</gene>
<evidence type="ECO:0000256" key="4">
    <source>
        <dbReference type="ARBA" id="ARBA00022989"/>
    </source>
</evidence>
<dbReference type="Proteomes" id="UP001597044">
    <property type="component" value="Unassembled WGS sequence"/>
</dbReference>
<evidence type="ECO:0000313" key="8">
    <source>
        <dbReference type="EMBL" id="MFD0950581.1"/>
    </source>
</evidence>
<protein>
    <submittedName>
        <fullName evidence="8">DUF423 domain-containing protein</fullName>
    </submittedName>
</protein>
<feature type="transmembrane region" description="Helical" evidence="6">
    <location>
        <begin position="70"/>
        <end position="95"/>
    </location>
</feature>
<evidence type="ECO:0000256" key="2">
    <source>
        <dbReference type="ARBA" id="ARBA00009694"/>
    </source>
</evidence>
<feature type="chain" id="PRO_5047147678" evidence="7">
    <location>
        <begin position="22"/>
        <end position="126"/>
    </location>
</feature>
<keyword evidence="7" id="KW-0732">Signal</keyword>
<keyword evidence="4 6" id="KW-1133">Transmembrane helix</keyword>